<sequence>MQSLDDAQLLEDVEAIVDGHVTYAGLMLFGTNRALTLNLAAAEIVFEYRSSDASGPAQDRKEYRRGFFSYYDELWQQINLRNDKQDFQEGLFVTPISTFNERPVREAILNAVSHRNYQLGGSIFIRQYPRRLEIDSPGGLPVGITLENILDRQNPRNRHLAEILTRCGLVERSGQGMNLIYEDLIKQSKPAPEFSRTDQYQVGLTLHGTVQDPAFVRFVEKVTNETTAFFHTHDWLLMSAASRGEKLPKEAERRINHLIDLGIIERAKGRAFMLSRKFYEFVGKAADYTRRKGLDREHNLALLKKHIDESGAAGASLDELGQVLPSLPKNEVHNLLRILKYRNVADTQGRGPGARWIRLEGGGNES</sequence>
<reference evidence="1 2" key="1">
    <citation type="journal article" date="2013" name="Mar. Genomics">
        <title>Expression of sulfatases in Rhodopirellula baltica and the diversity of sulfatases in the genus Rhodopirellula.</title>
        <authorList>
            <person name="Wegner C.E."/>
            <person name="Richter-Heitmann T."/>
            <person name="Klindworth A."/>
            <person name="Klockow C."/>
            <person name="Richter M."/>
            <person name="Achstetter T."/>
            <person name="Glockner F.O."/>
            <person name="Harder J."/>
        </authorList>
    </citation>
    <scope>NUCLEOTIDE SEQUENCE [LARGE SCALE GENOMIC DNA]</scope>
    <source>
        <strain evidence="1 2">SWK14</strain>
    </source>
</reference>
<dbReference type="Pfam" id="PF13749">
    <property type="entry name" value="HATPase_c_4"/>
    <property type="match status" value="1"/>
</dbReference>
<accession>L7CF90</accession>
<evidence type="ECO:0000313" key="1">
    <source>
        <dbReference type="EMBL" id="ELP32914.1"/>
    </source>
</evidence>
<gene>
    <name evidence="1" type="ORF">RBSWK_03161</name>
</gene>
<dbReference type="EMBL" id="AMWG01000081">
    <property type="protein sequence ID" value="ELP32914.1"/>
    <property type="molecule type" value="Genomic_DNA"/>
</dbReference>
<proteinExistence type="predicted"/>
<dbReference type="InterPro" id="IPR038475">
    <property type="entry name" value="RecG_C_sf"/>
</dbReference>
<name>L7CF90_RHOBT</name>
<comment type="caution">
    <text evidence="1">The sequence shown here is derived from an EMBL/GenBank/DDBJ whole genome shotgun (WGS) entry which is preliminary data.</text>
</comment>
<protein>
    <submittedName>
        <fullName evidence="1">Uncharacterized protein</fullName>
    </submittedName>
</protein>
<dbReference type="PANTHER" id="PTHR30595:SF6">
    <property type="entry name" value="SCHLAFEN ALBA-2 DOMAIN-CONTAINING PROTEIN"/>
    <property type="match status" value="1"/>
</dbReference>
<evidence type="ECO:0000313" key="2">
    <source>
        <dbReference type="Proteomes" id="UP000010959"/>
    </source>
</evidence>
<dbReference type="Proteomes" id="UP000010959">
    <property type="component" value="Unassembled WGS sequence"/>
</dbReference>
<dbReference type="AlphaFoldDB" id="L7CF90"/>
<dbReference type="PATRIC" id="fig|993516.3.peg.3367"/>
<dbReference type="RefSeq" id="WP_007338105.1">
    <property type="nucleotide sequence ID" value="NZ_AMWG01000081.1"/>
</dbReference>
<organism evidence="1 2">
    <name type="scientific">Rhodopirellula baltica SWK14</name>
    <dbReference type="NCBI Taxonomy" id="993516"/>
    <lineage>
        <taxon>Bacteria</taxon>
        <taxon>Pseudomonadati</taxon>
        <taxon>Planctomycetota</taxon>
        <taxon>Planctomycetia</taxon>
        <taxon>Pirellulales</taxon>
        <taxon>Pirellulaceae</taxon>
        <taxon>Rhodopirellula</taxon>
    </lineage>
</organism>
<dbReference type="Gene3D" id="3.30.565.60">
    <property type="match status" value="1"/>
</dbReference>
<dbReference type="PANTHER" id="PTHR30595">
    <property type="entry name" value="GLPR-RELATED TRANSCRIPTIONAL REPRESSOR"/>
    <property type="match status" value="1"/>
</dbReference>